<gene>
    <name evidence="1" type="ORF">CRX42_26310</name>
</gene>
<evidence type="ECO:0000313" key="1">
    <source>
        <dbReference type="EMBL" id="PYY67578.1"/>
    </source>
</evidence>
<protein>
    <submittedName>
        <fullName evidence="1">Uncharacterized protein</fullName>
    </submittedName>
</protein>
<dbReference type="EMBL" id="PDLL01000466">
    <property type="protein sequence ID" value="PYY67578.1"/>
    <property type="molecule type" value="Genomic_DNA"/>
</dbReference>
<reference evidence="1 2" key="1">
    <citation type="journal article" date="2018" name="Appl. Microbiol. Biotechnol.">
        <title>Characterization of the caprolactam degradation pathway in Pseudomonas jessenii using mass spectrometry-based proteomics.</title>
        <authorList>
            <person name="Otzen M."/>
            <person name="Palacio C."/>
            <person name="Janssen D.B."/>
        </authorList>
    </citation>
    <scope>NUCLEOTIDE SEQUENCE [LARGE SCALE GENOMIC DNA]</scope>
    <source>
        <strain evidence="1 2">GO3</strain>
    </source>
</reference>
<proteinExistence type="predicted"/>
<dbReference type="AlphaFoldDB" id="A0A2W0EPC8"/>
<dbReference type="Proteomes" id="UP000247437">
    <property type="component" value="Unassembled WGS sequence"/>
</dbReference>
<sequence>MVCRRLDGKTEFQKRAIQMNDKTLGQPLKDDSKRTAPDVTWLEFKKYSQVGNIYGMAKKRYEVVGKEYLENEDGTYHIQLSTREV</sequence>
<accession>A0A2W0EPC8</accession>
<comment type="caution">
    <text evidence="1">The sequence shown here is derived from an EMBL/GenBank/DDBJ whole genome shotgun (WGS) entry which is preliminary data.</text>
</comment>
<evidence type="ECO:0000313" key="2">
    <source>
        <dbReference type="Proteomes" id="UP000247437"/>
    </source>
</evidence>
<name>A0A2W0EPC8_PSEJE</name>
<organism evidence="1 2">
    <name type="scientific">Pseudomonas jessenii</name>
    <dbReference type="NCBI Taxonomy" id="77298"/>
    <lineage>
        <taxon>Bacteria</taxon>
        <taxon>Pseudomonadati</taxon>
        <taxon>Pseudomonadota</taxon>
        <taxon>Gammaproteobacteria</taxon>
        <taxon>Pseudomonadales</taxon>
        <taxon>Pseudomonadaceae</taxon>
        <taxon>Pseudomonas</taxon>
    </lineage>
</organism>